<dbReference type="GO" id="GO:0008726">
    <property type="term" value="F:alkanesulfonate monooxygenase activity"/>
    <property type="evidence" value="ECO:0007669"/>
    <property type="project" value="TreeGrafter"/>
</dbReference>
<accession>A0A6H9YMB8</accession>
<reference evidence="6 7" key="1">
    <citation type="submission" date="2019-09" db="EMBL/GenBank/DDBJ databases">
        <title>Actinomadura physcomitrii sp. nov., a novel actinomycete isolated from moss [Physcomitrium sphaericum (Ludw) Fuernr].</title>
        <authorList>
            <person name="Zhuang X."/>
            <person name="Liu C."/>
        </authorList>
    </citation>
    <scope>NUCLEOTIDE SEQUENCE [LARGE SCALE GENOMIC DNA]</scope>
    <source>
        <strain evidence="6 7">HMC1</strain>
    </source>
</reference>
<keyword evidence="7" id="KW-1185">Reference proteome</keyword>
<keyword evidence="1" id="KW-0285">Flavoprotein</keyword>
<dbReference type="OrthoDB" id="3206024at2"/>
<name>A0A6H9YMB8_9ACTN</name>
<dbReference type="InterPro" id="IPR019921">
    <property type="entry name" value="Lucif-like_OxRdtase_Rv2161c"/>
</dbReference>
<evidence type="ECO:0000256" key="2">
    <source>
        <dbReference type="ARBA" id="ARBA00022643"/>
    </source>
</evidence>
<evidence type="ECO:0000256" key="1">
    <source>
        <dbReference type="ARBA" id="ARBA00022630"/>
    </source>
</evidence>
<evidence type="ECO:0000256" key="3">
    <source>
        <dbReference type="ARBA" id="ARBA00023002"/>
    </source>
</evidence>
<evidence type="ECO:0000313" key="6">
    <source>
        <dbReference type="EMBL" id="KAB2346950.1"/>
    </source>
</evidence>
<dbReference type="InterPro" id="IPR036661">
    <property type="entry name" value="Luciferase-like_sf"/>
</dbReference>
<dbReference type="Proteomes" id="UP000468735">
    <property type="component" value="Unassembled WGS sequence"/>
</dbReference>
<dbReference type="PANTHER" id="PTHR42847">
    <property type="entry name" value="ALKANESULFONATE MONOOXYGENASE"/>
    <property type="match status" value="1"/>
</dbReference>
<feature type="domain" description="Luciferase-like" evidence="5">
    <location>
        <begin position="1"/>
        <end position="233"/>
    </location>
</feature>
<gene>
    <name evidence="6" type="ORF">F8566_22440</name>
</gene>
<evidence type="ECO:0000256" key="4">
    <source>
        <dbReference type="ARBA" id="ARBA00023033"/>
    </source>
</evidence>
<evidence type="ECO:0000259" key="5">
    <source>
        <dbReference type="Pfam" id="PF00296"/>
    </source>
</evidence>
<keyword evidence="4" id="KW-0503">Monooxygenase</keyword>
<dbReference type="NCBIfam" id="TIGR03619">
    <property type="entry name" value="F420_Rv2161c"/>
    <property type="match status" value="1"/>
</dbReference>
<keyword evidence="2" id="KW-0288">FMN</keyword>
<dbReference type="SUPFAM" id="SSF51679">
    <property type="entry name" value="Bacterial luciferase-like"/>
    <property type="match status" value="1"/>
</dbReference>
<comment type="caution">
    <text evidence="6">The sequence shown here is derived from an EMBL/GenBank/DDBJ whole genome shotgun (WGS) entry which is preliminary data.</text>
</comment>
<dbReference type="InterPro" id="IPR011251">
    <property type="entry name" value="Luciferase-like_dom"/>
</dbReference>
<dbReference type="InterPro" id="IPR050172">
    <property type="entry name" value="SsuD_RutA_monooxygenase"/>
</dbReference>
<proteinExistence type="predicted"/>
<dbReference type="EMBL" id="WBMT01000010">
    <property type="protein sequence ID" value="KAB2346950.1"/>
    <property type="molecule type" value="Genomic_DNA"/>
</dbReference>
<protein>
    <submittedName>
        <fullName evidence="6">LLM class F420-dependent oxidoreductase</fullName>
    </submittedName>
</protein>
<dbReference type="PANTHER" id="PTHR42847:SF4">
    <property type="entry name" value="ALKANESULFONATE MONOOXYGENASE-RELATED"/>
    <property type="match status" value="1"/>
</dbReference>
<keyword evidence="3" id="KW-0560">Oxidoreductase</keyword>
<sequence length="280" mass="30447">MKFGVLTLGGGAPAEVAELGRALEERAFDSIFVPEHTHVPVDIQTPFPTGMKVVPEAMQGLDQFVMLAAMAAGTSRLLLGTGICEVPLRDPIILAKTVASLDVVSGGRFLFGAGAGWMREEMLNHGVDPRTRMGRLSDYLGAMKQIWTEHEASYSGEYVKFDPIVSLPKPVRKPHPPILLGVDGPSAIDRVLDLEAEWMPWLAREGDGLADRIEELNERAAEAGRGPVPVTLVGAGADEEEIAYYTEIGVSRCLFVLPSLDRVETLDLLDWYVDVIKSVP</sequence>
<dbReference type="GO" id="GO:0046306">
    <property type="term" value="P:alkanesulfonate catabolic process"/>
    <property type="evidence" value="ECO:0007669"/>
    <property type="project" value="TreeGrafter"/>
</dbReference>
<dbReference type="AlphaFoldDB" id="A0A6H9YMB8"/>
<dbReference type="Pfam" id="PF00296">
    <property type="entry name" value="Bac_luciferase"/>
    <property type="match status" value="1"/>
</dbReference>
<dbReference type="Gene3D" id="3.20.20.30">
    <property type="entry name" value="Luciferase-like domain"/>
    <property type="match status" value="1"/>
</dbReference>
<dbReference type="RefSeq" id="WP_151562899.1">
    <property type="nucleotide sequence ID" value="NZ_WBMT01000010.1"/>
</dbReference>
<evidence type="ECO:0000313" key="7">
    <source>
        <dbReference type="Proteomes" id="UP000468735"/>
    </source>
</evidence>
<organism evidence="6 7">
    <name type="scientific">Actinomadura rudentiformis</name>
    <dbReference type="NCBI Taxonomy" id="359158"/>
    <lineage>
        <taxon>Bacteria</taxon>
        <taxon>Bacillati</taxon>
        <taxon>Actinomycetota</taxon>
        <taxon>Actinomycetes</taxon>
        <taxon>Streptosporangiales</taxon>
        <taxon>Thermomonosporaceae</taxon>
        <taxon>Actinomadura</taxon>
    </lineage>
</organism>